<feature type="domain" description="Fibronectin type III-like" evidence="8">
    <location>
        <begin position="663"/>
        <end position="736"/>
    </location>
</feature>
<keyword evidence="4 7" id="KW-0732">Signal</keyword>
<dbReference type="GO" id="GO:0008422">
    <property type="term" value="F:beta-glucosidase activity"/>
    <property type="evidence" value="ECO:0007669"/>
    <property type="project" value="UniProtKB-EC"/>
</dbReference>
<comment type="catalytic activity">
    <reaction evidence="1">
        <text>Hydrolysis of terminal, non-reducing beta-D-glucosyl residues with release of beta-D-glucose.</text>
        <dbReference type="EC" id="3.2.1.21"/>
    </reaction>
</comment>
<evidence type="ECO:0000259" key="8">
    <source>
        <dbReference type="SMART" id="SM01217"/>
    </source>
</evidence>
<feature type="chain" id="PRO_5003259470" description="beta-glucosidase" evidence="7">
    <location>
        <begin position="25"/>
        <end position="755"/>
    </location>
</feature>
<dbReference type="GO" id="GO:0009251">
    <property type="term" value="P:glucan catabolic process"/>
    <property type="evidence" value="ECO:0007669"/>
    <property type="project" value="TreeGrafter"/>
</dbReference>
<dbReference type="InterPro" id="IPR026891">
    <property type="entry name" value="Fn3-like"/>
</dbReference>
<dbReference type="Pfam" id="PF14310">
    <property type="entry name" value="Fn3-like"/>
    <property type="match status" value="1"/>
</dbReference>
<dbReference type="PRINTS" id="PR00133">
    <property type="entry name" value="GLHYDRLASE3"/>
</dbReference>
<reference evidence="9" key="2">
    <citation type="submission" date="2011-02" db="EMBL/GenBank/DDBJ databases">
        <authorList>
            <person name="MacLean D."/>
        </authorList>
    </citation>
    <scope>NUCLEOTIDE SEQUENCE</scope>
</reference>
<protein>
    <recommendedName>
        <fullName evidence="3">beta-glucosidase</fullName>
        <ecNumber evidence="3">3.2.1.21</ecNumber>
    </recommendedName>
</protein>
<evidence type="ECO:0000256" key="7">
    <source>
        <dbReference type="SAM" id="SignalP"/>
    </source>
</evidence>
<keyword evidence="5 9" id="KW-0378">Hydrolase</keyword>
<organism evidence="9">
    <name type="scientific">Albugo laibachii Nc14</name>
    <dbReference type="NCBI Taxonomy" id="890382"/>
    <lineage>
        <taxon>Eukaryota</taxon>
        <taxon>Sar</taxon>
        <taxon>Stramenopiles</taxon>
        <taxon>Oomycota</taxon>
        <taxon>Peronosporomycetes</taxon>
        <taxon>Albuginales</taxon>
        <taxon>Albuginaceae</taxon>
        <taxon>Albugo</taxon>
    </lineage>
</organism>
<dbReference type="Pfam" id="PF00933">
    <property type="entry name" value="Glyco_hydro_3"/>
    <property type="match status" value="1"/>
</dbReference>
<dbReference type="PANTHER" id="PTHR30620">
    <property type="entry name" value="PERIPLASMIC BETA-GLUCOSIDASE-RELATED"/>
    <property type="match status" value="1"/>
</dbReference>
<dbReference type="InterPro" id="IPR002772">
    <property type="entry name" value="Glyco_hydro_3_C"/>
</dbReference>
<evidence type="ECO:0000256" key="5">
    <source>
        <dbReference type="ARBA" id="ARBA00022801"/>
    </source>
</evidence>
<dbReference type="Gene3D" id="3.20.20.300">
    <property type="entry name" value="Glycoside hydrolase, family 3, N-terminal domain"/>
    <property type="match status" value="1"/>
</dbReference>
<evidence type="ECO:0000256" key="3">
    <source>
        <dbReference type="ARBA" id="ARBA00012744"/>
    </source>
</evidence>
<reference evidence="9" key="1">
    <citation type="journal article" date="2011" name="PLoS Biol.">
        <title>Gene gain and loss during evolution of obligate parasitism in the white rust pathogen of Arabidopsis thaliana.</title>
        <authorList>
            <person name="Kemen E."/>
            <person name="Gardiner A."/>
            <person name="Schultz-Larsen T."/>
            <person name="Kemen A.C."/>
            <person name="Balmuth A.L."/>
            <person name="Robert-Seilaniantz A."/>
            <person name="Bailey K."/>
            <person name="Holub E."/>
            <person name="Studholme D.J."/>
            <person name="Maclean D."/>
            <person name="Jones J.D."/>
        </authorList>
    </citation>
    <scope>NUCLEOTIDE SEQUENCE</scope>
</reference>
<evidence type="ECO:0000313" key="9">
    <source>
        <dbReference type="EMBL" id="CCA21376.1"/>
    </source>
</evidence>
<dbReference type="InterPro" id="IPR017853">
    <property type="entry name" value="GH"/>
</dbReference>
<accession>F0WJC9</accession>
<dbReference type="EC" id="3.2.1.21" evidence="3"/>
<dbReference type="SUPFAM" id="SSF52279">
    <property type="entry name" value="Beta-D-glucan exohydrolase, C-terminal domain"/>
    <property type="match status" value="1"/>
</dbReference>
<comment type="similarity">
    <text evidence="2">Belongs to the glycosyl hydrolase 3 family.</text>
</comment>
<evidence type="ECO:0000256" key="2">
    <source>
        <dbReference type="ARBA" id="ARBA00005336"/>
    </source>
</evidence>
<proteinExistence type="inferred from homology"/>
<dbReference type="InterPro" id="IPR001764">
    <property type="entry name" value="Glyco_hydro_3_N"/>
</dbReference>
<dbReference type="EMBL" id="FR824165">
    <property type="protein sequence ID" value="CCA21376.1"/>
    <property type="molecule type" value="Genomic_DNA"/>
</dbReference>
<dbReference type="InterPro" id="IPR051915">
    <property type="entry name" value="Cellulose_Degrad_GH3"/>
</dbReference>
<dbReference type="Pfam" id="PF01915">
    <property type="entry name" value="Glyco_hydro_3_C"/>
    <property type="match status" value="1"/>
</dbReference>
<evidence type="ECO:0000256" key="6">
    <source>
        <dbReference type="ARBA" id="ARBA00023295"/>
    </source>
</evidence>
<dbReference type="AlphaFoldDB" id="F0WJC9"/>
<dbReference type="HOGENOM" id="CLU_004542_5_2_1"/>
<dbReference type="Gene3D" id="3.40.50.1700">
    <property type="entry name" value="Glycoside hydrolase family 3 C-terminal domain"/>
    <property type="match status" value="1"/>
</dbReference>
<dbReference type="Gene3D" id="2.60.40.10">
    <property type="entry name" value="Immunoglobulins"/>
    <property type="match status" value="1"/>
</dbReference>
<keyword evidence="6" id="KW-0326">Glycosidase</keyword>
<dbReference type="InterPro" id="IPR036881">
    <property type="entry name" value="Glyco_hydro_3_C_sf"/>
</dbReference>
<name>F0WJC9_9STRA</name>
<gene>
    <name evidence="9" type="primary">AlNc14C120G6656</name>
    <name evidence="9" type="ORF">ALNC14_075190</name>
</gene>
<dbReference type="InterPro" id="IPR013783">
    <property type="entry name" value="Ig-like_fold"/>
</dbReference>
<dbReference type="SUPFAM" id="SSF51445">
    <property type="entry name" value="(Trans)glycosidases"/>
    <property type="match status" value="1"/>
</dbReference>
<evidence type="ECO:0000256" key="1">
    <source>
        <dbReference type="ARBA" id="ARBA00000448"/>
    </source>
</evidence>
<feature type="signal peptide" evidence="7">
    <location>
        <begin position="1"/>
        <end position="24"/>
    </location>
</feature>
<dbReference type="InterPro" id="IPR036962">
    <property type="entry name" value="Glyco_hydro_3_N_sf"/>
</dbReference>
<sequence length="755" mass="83363">MRRTLRSLCVLGAVLAGYLNCGHTSSDVDDILNGLTLDEALGQLFQLETPSVMMNGQVLNQTSLARFAKLGIGSYLNGFGTFDKNGSQENLNASEFRAIIDEIMRVGLGNQPLNPIVYGIDSVHGANYIGGATIFPQQINIAATFDVKYAYESNRMASDDTAGAGAKLIFAPVADVASNVRFPRVQETYGESAFLVSRMVAESVKGIQKSNLVAACPKHFLGYQSTQSGYDKTNADVSMFHLVNNVLKPFIAAFDVGALSMMESYSSLNAIPMVENKLWLHTVLRDVLKFEGMVLTDYKEVQSAVDFHFTSKNYSSALKRAIMAGIDMSMVVNYDDDWIGIVKQLMQEDPSFVPYVKTAISRVIRMKKKLGLYTDPYSGKELLAKVGSQESIDFAIQIARDSIVLLRNTNDTLPLNKTSKIFLSGNAFDSAGQQSGGWSHVWQGSNGNEIFSKRITILDAMKKYADKLTYTVGLNISEEYNEDEVSKAQGLAKDADVCVVALGERSGTEKPFDIDDLAMPMSQQKYLDAMKMVCKKVVLVLVQARPRTFNDSSEIGAILNTALVGPFGGQAIVEVLLGMYNPNGRQVLSYSMRDGQSIVRHDTQVDTLCNYSPCIAEYPFGHGLSYTNFTYSNLKLDARNISCTGTLTISVDVTNNGPMDGKEAVLVFLQQKVRTYVPEVKNLVEFTKIFLRVGEKTTVTFILKQEAWTYLSPDIEDMLRPVCEPSEFFVAVKYNTLCRFKGEETNEMCAKFDVV</sequence>
<dbReference type="SMART" id="SM01217">
    <property type="entry name" value="Fn3_like"/>
    <property type="match status" value="1"/>
</dbReference>
<evidence type="ECO:0000256" key="4">
    <source>
        <dbReference type="ARBA" id="ARBA00022729"/>
    </source>
</evidence>
<dbReference type="PANTHER" id="PTHR30620:SF16">
    <property type="entry name" value="LYSOSOMAL BETA GLUCOSIDASE"/>
    <property type="match status" value="1"/>
</dbReference>